<dbReference type="InterPro" id="IPR037479">
    <property type="entry name" value="Tauto_MSAD"/>
</dbReference>
<dbReference type="PANTHER" id="PTHR38460">
    <property type="entry name" value="TAUTOMERASE YOLI-RELATED"/>
    <property type="match status" value="1"/>
</dbReference>
<sequence>MPFLRFDLIEGRSDAEIQRLLDVTHDVLVEILRVPQRDRYQVVHVHPRSRVVALDTGLGIARTDNLVMLQLTSRPRDKALKLDFYRVLAERLSSACGIGPSDLVINFVINDDEDWSFGMGRAQFMTGELT</sequence>
<dbReference type="InterPro" id="IPR014347">
    <property type="entry name" value="Tautomerase/MIF_sf"/>
</dbReference>
<evidence type="ECO:0000313" key="1">
    <source>
        <dbReference type="EMBL" id="KWV54274.1"/>
    </source>
</evidence>
<reference evidence="1 2" key="1">
    <citation type="submission" date="2015-11" db="EMBL/GenBank/DDBJ databases">
        <title>Draft Genome Sequence of the Strain BR 10303 (Bradyrhizobium sp.) isolated from nodules of Centrolobium paraense.</title>
        <authorList>
            <person name="Zelli J.E."/>
            <person name="Simoes-Araujo J.L."/>
            <person name="Barauna A.C."/>
            <person name="Silva K."/>
        </authorList>
    </citation>
    <scope>NUCLEOTIDE SEQUENCE [LARGE SCALE GENOMIC DNA]</scope>
    <source>
        <strain evidence="1 2">BR 10303</strain>
    </source>
</reference>
<dbReference type="AlphaFoldDB" id="A0A120FMR8"/>
<organism evidence="1 2">
    <name type="scientific">Bradyrhizobium macuxiense</name>
    <dbReference type="NCBI Taxonomy" id="1755647"/>
    <lineage>
        <taxon>Bacteria</taxon>
        <taxon>Pseudomonadati</taxon>
        <taxon>Pseudomonadota</taxon>
        <taxon>Alphaproteobacteria</taxon>
        <taxon>Hyphomicrobiales</taxon>
        <taxon>Nitrobacteraceae</taxon>
        <taxon>Bradyrhizobium</taxon>
    </lineage>
</organism>
<dbReference type="Proteomes" id="UP000057737">
    <property type="component" value="Unassembled WGS sequence"/>
</dbReference>
<comment type="caution">
    <text evidence="1">The sequence shown here is derived from an EMBL/GenBank/DDBJ whole genome shotgun (WGS) entry which is preliminary data.</text>
</comment>
<dbReference type="RefSeq" id="WP_066508088.1">
    <property type="nucleotide sequence ID" value="NZ_LNCU01000072.1"/>
</dbReference>
<keyword evidence="2" id="KW-1185">Reference proteome</keyword>
<dbReference type="Pfam" id="PF14552">
    <property type="entry name" value="Tautomerase_2"/>
    <property type="match status" value="1"/>
</dbReference>
<dbReference type="PANTHER" id="PTHR38460:SF1">
    <property type="entry name" value="TAUTOMERASE YOLI-RELATED"/>
    <property type="match status" value="1"/>
</dbReference>
<gene>
    <name evidence="1" type="ORF">AS156_00640</name>
</gene>
<evidence type="ECO:0000313" key="2">
    <source>
        <dbReference type="Proteomes" id="UP000057737"/>
    </source>
</evidence>
<dbReference type="EMBL" id="LNCU01000072">
    <property type="protein sequence ID" value="KWV54274.1"/>
    <property type="molecule type" value="Genomic_DNA"/>
</dbReference>
<protein>
    <submittedName>
        <fullName evidence="1">Tautomerase</fullName>
    </submittedName>
</protein>
<proteinExistence type="predicted"/>
<dbReference type="Gene3D" id="3.30.429.10">
    <property type="entry name" value="Macrophage Migration Inhibitory Factor"/>
    <property type="match status" value="1"/>
</dbReference>
<dbReference type="SUPFAM" id="SSF55331">
    <property type="entry name" value="Tautomerase/MIF"/>
    <property type="match status" value="1"/>
</dbReference>
<name>A0A120FMR8_9BRAD</name>
<accession>A0A120FMR8</accession>
<dbReference type="OrthoDB" id="9804765at2"/>